<keyword evidence="12" id="KW-1185">Reference proteome</keyword>
<evidence type="ECO:0000256" key="5">
    <source>
        <dbReference type="ARBA" id="ARBA00022741"/>
    </source>
</evidence>
<reference evidence="11 12" key="1">
    <citation type="submission" date="2020-07" db="EMBL/GenBank/DDBJ databases">
        <title>Alkalicella. sp. LB2 genome.</title>
        <authorList>
            <person name="Postec A."/>
            <person name="Quemeneur M."/>
        </authorList>
    </citation>
    <scope>NUCLEOTIDE SEQUENCE [LARGE SCALE GENOMIC DNA]</scope>
    <source>
        <strain evidence="11 12">LB2</strain>
    </source>
</reference>
<dbReference type="Gene3D" id="3.30.450.20">
    <property type="entry name" value="PAS domain"/>
    <property type="match status" value="1"/>
</dbReference>
<feature type="domain" description="Histidine kinase" evidence="10">
    <location>
        <begin position="246"/>
        <end position="453"/>
    </location>
</feature>
<dbReference type="AlphaFoldDB" id="A0A7G9WBJ9"/>
<evidence type="ECO:0000256" key="6">
    <source>
        <dbReference type="ARBA" id="ARBA00022777"/>
    </source>
</evidence>
<proteinExistence type="predicted"/>
<dbReference type="InterPro" id="IPR003661">
    <property type="entry name" value="HisK_dim/P_dom"/>
</dbReference>
<dbReference type="GO" id="GO:0000155">
    <property type="term" value="F:phosphorelay sensor kinase activity"/>
    <property type="evidence" value="ECO:0007669"/>
    <property type="project" value="InterPro"/>
</dbReference>
<dbReference type="GO" id="GO:0005524">
    <property type="term" value="F:ATP binding"/>
    <property type="evidence" value="ECO:0007669"/>
    <property type="project" value="UniProtKB-KW"/>
</dbReference>
<accession>A0A7G9WBJ9</accession>
<dbReference type="EC" id="2.7.13.3" evidence="2"/>
<feature type="transmembrane region" description="Helical" evidence="9">
    <location>
        <begin position="6"/>
        <end position="24"/>
    </location>
</feature>
<keyword evidence="8" id="KW-0902">Two-component regulatory system</keyword>
<evidence type="ECO:0000256" key="8">
    <source>
        <dbReference type="ARBA" id="ARBA00023012"/>
    </source>
</evidence>
<dbReference type="CDD" id="cd00082">
    <property type="entry name" value="HisKA"/>
    <property type="match status" value="1"/>
</dbReference>
<dbReference type="InterPro" id="IPR003594">
    <property type="entry name" value="HATPase_dom"/>
</dbReference>
<sequence length="459" mass="52368">MNKRHFFTTLVMVVLITLLHYYLFSNRMVFHDLVRIFYYIPIVYGAFVYRLKGGVIISSIVVILYAPHLIMYFGVVNFEVVYQLLELLMFILAGLGIGYLVEKDHIKRMAIERQVVKITDLENYNHNILDSIESGIVAFDSKGKLKFVNHKANEEFKGLKYVEKFLKQYCIEESIEDVLHGGTEGITREINHKEESYELSCMPIMTINKDIEGVVVSIKNITMMKALEEQVRRGDRLSAVGNLAAGIAHEIRNPLGIIKTISQTLQSGENHESENLKEGLEIIDHEINRANDVVKWLLDFAKPEQYSPQPINLSEVINQLSSIFSKYSEKKSVDIKLNNKDNIWTYGDQEKLKQAFVNLMLNGIESISGNGIMDISLKVEDYNCVLQIIDSGCGIKQEITEKIFNPFFTTKEKGTGLGLSITHKIIEQHKGKLKIESVEGKGTKVMVYLPLYEGDRNEE</sequence>
<keyword evidence="6 11" id="KW-0418">Kinase</keyword>
<gene>
    <name evidence="11" type="ORF">HYG86_15440</name>
</gene>
<evidence type="ECO:0000256" key="3">
    <source>
        <dbReference type="ARBA" id="ARBA00022553"/>
    </source>
</evidence>
<dbReference type="PROSITE" id="PS50109">
    <property type="entry name" value="HIS_KIN"/>
    <property type="match status" value="1"/>
</dbReference>
<comment type="catalytic activity">
    <reaction evidence="1">
        <text>ATP + protein L-histidine = ADP + protein N-phospho-L-histidine.</text>
        <dbReference type="EC" id="2.7.13.3"/>
    </reaction>
</comment>
<evidence type="ECO:0000313" key="12">
    <source>
        <dbReference type="Proteomes" id="UP000516160"/>
    </source>
</evidence>
<evidence type="ECO:0000313" key="11">
    <source>
        <dbReference type="EMBL" id="QNO16061.1"/>
    </source>
</evidence>
<dbReference type="KEGG" id="acae:HYG86_15440"/>
<dbReference type="SUPFAM" id="SSF55874">
    <property type="entry name" value="ATPase domain of HSP90 chaperone/DNA topoisomerase II/histidine kinase"/>
    <property type="match status" value="1"/>
</dbReference>
<evidence type="ECO:0000256" key="9">
    <source>
        <dbReference type="SAM" id="Phobius"/>
    </source>
</evidence>
<keyword evidence="9" id="KW-0472">Membrane</keyword>
<dbReference type="PANTHER" id="PTHR43065:SF10">
    <property type="entry name" value="PEROXIDE STRESS-ACTIVATED HISTIDINE KINASE MAK3"/>
    <property type="match status" value="1"/>
</dbReference>
<evidence type="ECO:0000259" key="10">
    <source>
        <dbReference type="PROSITE" id="PS50109"/>
    </source>
</evidence>
<keyword evidence="9" id="KW-1133">Transmembrane helix</keyword>
<feature type="transmembrane region" description="Helical" evidence="9">
    <location>
        <begin position="80"/>
        <end position="101"/>
    </location>
</feature>
<dbReference type="InterPro" id="IPR005467">
    <property type="entry name" value="His_kinase_dom"/>
</dbReference>
<keyword evidence="9" id="KW-0812">Transmembrane</keyword>
<keyword evidence="3" id="KW-0597">Phosphoprotein</keyword>
<dbReference type="Gene3D" id="3.30.565.10">
    <property type="entry name" value="Histidine kinase-like ATPase, C-terminal domain"/>
    <property type="match status" value="1"/>
</dbReference>
<evidence type="ECO:0000256" key="7">
    <source>
        <dbReference type="ARBA" id="ARBA00022840"/>
    </source>
</evidence>
<dbReference type="EMBL" id="CP058559">
    <property type="protein sequence ID" value="QNO16061.1"/>
    <property type="molecule type" value="Genomic_DNA"/>
</dbReference>
<evidence type="ECO:0000256" key="1">
    <source>
        <dbReference type="ARBA" id="ARBA00000085"/>
    </source>
</evidence>
<dbReference type="Gene3D" id="1.10.287.130">
    <property type="match status" value="1"/>
</dbReference>
<name>A0A7G9WBJ9_ALKCA</name>
<protein>
    <recommendedName>
        <fullName evidence="2">histidine kinase</fullName>
        <ecNumber evidence="2">2.7.13.3</ecNumber>
    </recommendedName>
</protein>
<dbReference type="Pfam" id="PF00512">
    <property type="entry name" value="HisKA"/>
    <property type="match status" value="1"/>
</dbReference>
<dbReference type="InterPro" id="IPR036097">
    <property type="entry name" value="HisK_dim/P_sf"/>
</dbReference>
<dbReference type="InterPro" id="IPR036890">
    <property type="entry name" value="HATPase_C_sf"/>
</dbReference>
<evidence type="ECO:0000256" key="2">
    <source>
        <dbReference type="ARBA" id="ARBA00012438"/>
    </source>
</evidence>
<dbReference type="SUPFAM" id="SSF47384">
    <property type="entry name" value="Homodimeric domain of signal transducing histidine kinase"/>
    <property type="match status" value="1"/>
</dbReference>
<dbReference type="PANTHER" id="PTHR43065">
    <property type="entry name" value="SENSOR HISTIDINE KINASE"/>
    <property type="match status" value="1"/>
</dbReference>
<dbReference type="InterPro" id="IPR004358">
    <property type="entry name" value="Sig_transdc_His_kin-like_C"/>
</dbReference>
<feature type="transmembrane region" description="Helical" evidence="9">
    <location>
        <begin position="36"/>
        <end position="65"/>
    </location>
</feature>
<keyword evidence="5" id="KW-0547">Nucleotide-binding</keyword>
<keyword evidence="4" id="KW-0808">Transferase</keyword>
<keyword evidence="7" id="KW-0067">ATP-binding</keyword>
<evidence type="ECO:0000256" key="4">
    <source>
        <dbReference type="ARBA" id="ARBA00022679"/>
    </source>
</evidence>
<dbReference type="PRINTS" id="PR00344">
    <property type="entry name" value="BCTRLSENSOR"/>
</dbReference>
<organism evidence="11 12">
    <name type="scientific">Alkalicella caledoniensis</name>
    <dbReference type="NCBI Taxonomy" id="2731377"/>
    <lineage>
        <taxon>Bacteria</taxon>
        <taxon>Bacillati</taxon>
        <taxon>Bacillota</taxon>
        <taxon>Clostridia</taxon>
        <taxon>Eubacteriales</taxon>
        <taxon>Proteinivoracaceae</taxon>
        <taxon>Alkalicella</taxon>
    </lineage>
</organism>
<dbReference type="Pfam" id="PF02518">
    <property type="entry name" value="HATPase_c"/>
    <property type="match status" value="1"/>
</dbReference>
<dbReference type="SMART" id="SM00388">
    <property type="entry name" value="HisKA"/>
    <property type="match status" value="1"/>
</dbReference>
<dbReference type="RefSeq" id="WP_213166458.1">
    <property type="nucleotide sequence ID" value="NZ_CP058559.1"/>
</dbReference>
<dbReference type="Proteomes" id="UP000516160">
    <property type="component" value="Chromosome"/>
</dbReference>
<dbReference type="SMART" id="SM00387">
    <property type="entry name" value="HATPase_c"/>
    <property type="match status" value="1"/>
</dbReference>